<name>A0A1Y2DHJ5_9FUNG</name>
<gene>
    <name evidence="2" type="ORF">LY90DRAFT_668966</name>
</gene>
<dbReference type="EMBL" id="MCOG01000066">
    <property type="protein sequence ID" value="ORY58594.1"/>
    <property type="molecule type" value="Genomic_DNA"/>
</dbReference>
<comment type="caution">
    <text evidence="2">The sequence shown here is derived from an EMBL/GenBank/DDBJ whole genome shotgun (WGS) entry which is preliminary data.</text>
</comment>
<evidence type="ECO:0000256" key="1">
    <source>
        <dbReference type="SAM" id="MobiDB-lite"/>
    </source>
</evidence>
<evidence type="ECO:0000313" key="3">
    <source>
        <dbReference type="Proteomes" id="UP000193920"/>
    </source>
</evidence>
<sequence>MNTIKYAGVKRSNSDDLDNNYKRPKIDEDNTPFQIYKMKCSIIPSDIFNNITETQMVLQKNNIESNSDNNFNNNTTMNIISNNENIENGLSDNSEYKQINLTLRNLHNIRKLSKNYLEDQKNVEINNRNNNNNIPISNNFYFKINSQLKNLHISNIKQHKKDYLN</sequence>
<dbReference type="OrthoDB" id="2152089at2759"/>
<feature type="region of interest" description="Disordered" evidence="1">
    <location>
        <begin position="1"/>
        <end position="25"/>
    </location>
</feature>
<dbReference type="Proteomes" id="UP000193920">
    <property type="component" value="Unassembled WGS sequence"/>
</dbReference>
<dbReference type="AlphaFoldDB" id="A0A1Y2DHJ5"/>
<keyword evidence="3" id="KW-1185">Reference proteome</keyword>
<evidence type="ECO:0000313" key="2">
    <source>
        <dbReference type="EMBL" id="ORY58594.1"/>
    </source>
</evidence>
<proteinExistence type="predicted"/>
<accession>A0A1Y2DHJ5</accession>
<reference evidence="2 3" key="1">
    <citation type="submission" date="2016-08" db="EMBL/GenBank/DDBJ databases">
        <title>A Parts List for Fungal Cellulosomes Revealed by Comparative Genomics.</title>
        <authorList>
            <consortium name="DOE Joint Genome Institute"/>
            <person name="Haitjema C.H."/>
            <person name="Gilmore S.P."/>
            <person name="Henske J.K."/>
            <person name="Solomon K.V."/>
            <person name="De Groot R."/>
            <person name="Kuo A."/>
            <person name="Mondo S.J."/>
            <person name="Salamov A.A."/>
            <person name="Labutti K."/>
            <person name="Zhao Z."/>
            <person name="Chiniquy J."/>
            <person name="Barry K."/>
            <person name="Brewer H.M."/>
            <person name="Purvine S.O."/>
            <person name="Wright A.T."/>
            <person name="Boxma B."/>
            <person name="Van Alen T."/>
            <person name="Hackstein J.H."/>
            <person name="Baker S.E."/>
            <person name="Grigoriev I.V."/>
            <person name="O'Malley M.A."/>
        </authorList>
    </citation>
    <scope>NUCLEOTIDE SEQUENCE [LARGE SCALE GENOMIC DNA]</scope>
    <source>
        <strain evidence="2 3">G1</strain>
    </source>
</reference>
<organism evidence="2 3">
    <name type="scientific">Neocallimastix californiae</name>
    <dbReference type="NCBI Taxonomy" id="1754190"/>
    <lineage>
        <taxon>Eukaryota</taxon>
        <taxon>Fungi</taxon>
        <taxon>Fungi incertae sedis</taxon>
        <taxon>Chytridiomycota</taxon>
        <taxon>Chytridiomycota incertae sedis</taxon>
        <taxon>Neocallimastigomycetes</taxon>
        <taxon>Neocallimastigales</taxon>
        <taxon>Neocallimastigaceae</taxon>
        <taxon>Neocallimastix</taxon>
    </lineage>
</organism>
<protein>
    <submittedName>
        <fullName evidence="2">Uncharacterized protein</fullName>
    </submittedName>
</protein>